<dbReference type="UniPathway" id="UPA00344"/>
<dbReference type="SUPFAM" id="SSF53218">
    <property type="entry name" value="Molybdenum cofactor biosynthesis proteins"/>
    <property type="match status" value="1"/>
</dbReference>
<gene>
    <name evidence="7" type="primary">moaB</name>
    <name evidence="7" type="ORF">CJD38_03445</name>
</gene>
<feature type="domain" description="MoaB/Mog" evidence="6">
    <location>
        <begin position="11"/>
        <end position="155"/>
    </location>
</feature>
<evidence type="ECO:0000256" key="2">
    <source>
        <dbReference type="ARBA" id="ARBA00006112"/>
    </source>
</evidence>
<proteinExistence type="inferred from homology"/>
<comment type="function">
    <text evidence="5">May be involved in the biosynthesis of molybdopterin.</text>
</comment>
<comment type="pathway">
    <text evidence="1 5">Cofactor biosynthesis; molybdopterin biosynthesis.</text>
</comment>
<dbReference type="NCBIfam" id="TIGR00177">
    <property type="entry name" value="molyb_syn"/>
    <property type="match status" value="1"/>
</dbReference>
<dbReference type="InterPro" id="IPR036425">
    <property type="entry name" value="MoaB/Mog-like_dom_sf"/>
</dbReference>
<comment type="caution">
    <text evidence="7">The sequence shown here is derived from an EMBL/GenBank/DDBJ whole genome shotgun (WGS) entry which is preliminary data.</text>
</comment>
<dbReference type="CDD" id="cd00886">
    <property type="entry name" value="MogA_MoaB"/>
    <property type="match status" value="1"/>
</dbReference>
<dbReference type="Pfam" id="PF00994">
    <property type="entry name" value="MoCF_biosynth"/>
    <property type="match status" value="1"/>
</dbReference>
<dbReference type="InterPro" id="IPR012245">
    <property type="entry name" value="MoaB"/>
</dbReference>
<organism evidence="7 8">
    <name type="scientific">Stenotrophobium rhamnosiphilum</name>
    <dbReference type="NCBI Taxonomy" id="2029166"/>
    <lineage>
        <taxon>Bacteria</taxon>
        <taxon>Pseudomonadati</taxon>
        <taxon>Pseudomonadota</taxon>
        <taxon>Gammaproteobacteria</taxon>
        <taxon>Nevskiales</taxon>
        <taxon>Nevskiaceae</taxon>
        <taxon>Stenotrophobium</taxon>
    </lineage>
</organism>
<dbReference type="OrthoDB" id="9784492at2"/>
<dbReference type="PIRSF" id="PIRSF006443">
    <property type="entry name" value="MoaB"/>
    <property type="match status" value="1"/>
</dbReference>
<dbReference type="SMART" id="SM00852">
    <property type="entry name" value="MoCF_biosynth"/>
    <property type="match status" value="1"/>
</dbReference>
<evidence type="ECO:0000313" key="8">
    <source>
        <dbReference type="Proteomes" id="UP000244248"/>
    </source>
</evidence>
<sequence length="171" mass="18615">MTKEFLPLSISVLTISDTRTLENDTAGDALISRLTQAGHKLAERAITPDSIYRIRAVVSNWLVDDKTQVILTTGGTGVTGRDGTPEAITPLLDKELVGFGELFRAISYQRIGSSSMQSRCLAGVANGKYIFCVPGSVDACETAWDHLLLTQLDARTMPCNFAKLVPRLTER</sequence>
<evidence type="ECO:0000256" key="3">
    <source>
        <dbReference type="ARBA" id="ARBA00015262"/>
    </source>
</evidence>
<dbReference type="GO" id="GO:0005829">
    <property type="term" value="C:cytosol"/>
    <property type="evidence" value="ECO:0007669"/>
    <property type="project" value="TreeGrafter"/>
</dbReference>
<evidence type="ECO:0000256" key="4">
    <source>
        <dbReference type="ARBA" id="ARBA00023150"/>
    </source>
</evidence>
<evidence type="ECO:0000256" key="1">
    <source>
        <dbReference type="ARBA" id="ARBA00005046"/>
    </source>
</evidence>
<dbReference type="Proteomes" id="UP000244248">
    <property type="component" value="Unassembled WGS sequence"/>
</dbReference>
<dbReference type="InterPro" id="IPR008284">
    <property type="entry name" value="MoCF_biosynth_CS"/>
</dbReference>
<dbReference type="NCBIfam" id="TIGR02667">
    <property type="entry name" value="moaB_proteo"/>
    <property type="match status" value="1"/>
</dbReference>
<dbReference type="InterPro" id="IPR013484">
    <property type="entry name" value="MoaB_proteobac"/>
</dbReference>
<dbReference type="PANTHER" id="PTHR43232">
    <property type="entry name" value="MOLYBDENUM COFACTOR BIOSYNTHESIS PROTEIN B"/>
    <property type="match status" value="1"/>
</dbReference>
<comment type="similarity">
    <text evidence="2 5">Belongs to the MoaB/Mog family.</text>
</comment>
<reference evidence="7 8" key="1">
    <citation type="submission" date="2018-04" db="EMBL/GenBank/DDBJ databases">
        <title>Novel species isolated from glacier.</title>
        <authorList>
            <person name="Liu Q."/>
            <person name="Xin Y.-H."/>
        </authorList>
    </citation>
    <scope>NUCLEOTIDE SEQUENCE [LARGE SCALE GENOMIC DNA]</scope>
    <source>
        <strain evidence="7 8">GT1R17</strain>
    </source>
</reference>
<dbReference type="GO" id="GO:0006777">
    <property type="term" value="P:Mo-molybdopterin cofactor biosynthetic process"/>
    <property type="evidence" value="ECO:0007669"/>
    <property type="project" value="UniProtKB-UniRule"/>
</dbReference>
<dbReference type="AlphaFoldDB" id="A0A2T5MKT4"/>
<dbReference type="Gene3D" id="3.40.980.10">
    <property type="entry name" value="MoaB/Mog-like domain"/>
    <property type="match status" value="1"/>
</dbReference>
<dbReference type="RefSeq" id="WP_107938877.1">
    <property type="nucleotide sequence ID" value="NZ_QANS01000001.1"/>
</dbReference>
<evidence type="ECO:0000256" key="5">
    <source>
        <dbReference type="PIRNR" id="PIRNR006443"/>
    </source>
</evidence>
<dbReference type="PROSITE" id="PS01078">
    <property type="entry name" value="MOCF_BIOSYNTHESIS_1"/>
    <property type="match status" value="1"/>
</dbReference>
<keyword evidence="4 5" id="KW-0501">Molybdenum cofactor biosynthesis</keyword>
<dbReference type="PANTHER" id="PTHR43232:SF2">
    <property type="entry name" value="MOLYBDENUM COFACTOR BIOSYNTHESIS PROTEIN B"/>
    <property type="match status" value="1"/>
</dbReference>
<dbReference type="EMBL" id="QANS01000001">
    <property type="protein sequence ID" value="PTU33168.1"/>
    <property type="molecule type" value="Genomic_DNA"/>
</dbReference>
<name>A0A2T5MKT4_9GAMM</name>
<accession>A0A2T5MKT4</accession>
<evidence type="ECO:0000313" key="7">
    <source>
        <dbReference type="EMBL" id="PTU33168.1"/>
    </source>
</evidence>
<dbReference type="InterPro" id="IPR001453">
    <property type="entry name" value="MoaB/Mog_dom"/>
</dbReference>
<evidence type="ECO:0000259" key="6">
    <source>
        <dbReference type="SMART" id="SM00852"/>
    </source>
</evidence>
<protein>
    <recommendedName>
        <fullName evidence="3 5">Molybdenum cofactor biosynthesis protein B</fullName>
    </recommendedName>
</protein>
<keyword evidence="8" id="KW-1185">Reference proteome</keyword>